<sequence length="444" mass="47795">MPLVLVGINHESAPVEVREKLAIGEHALPRTLLALSALEPVVEGAILSTCNRTEIYAVLSPESGATEEILAEFLAGQHGLSRHQFDGRLYFYRDGAAASHLFSVAAGVDSMILGEPDIQRQVKQAMEAAQGAKTLGTLLNRLFQDALVAGKRARTETEIARGAFSIGAAAVERAAQIFGDSLEGNTVLVLGAGKMSEVTARHLQARGAPTVLVANRTYERAEHLAAQFGGHARRFDELESALLSADIVVCSTAAPHPVVTRALIKNAMRVRHNRPLFLIDIAVPRDVEASVGDLDNVYLYNIDDLMQIVSGARQTRSGEVAQAREIIDAMAIEYGRWRQSLEVAPTIVAVREKLESVRVAELARLRSRMPGLSDKEWRAVEAAMESVTNKIAHPAIIAIKSSAQGSGDSAALETIRQAFGLEQEGDPSPESGRRSANARRAPDA</sequence>
<dbReference type="PIRSF" id="PIRSF000445">
    <property type="entry name" value="4pyrrol_synth_GluRdtase"/>
    <property type="match status" value="1"/>
</dbReference>
<evidence type="ECO:0000256" key="3">
    <source>
        <dbReference type="ARBA" id="ARBA00012970"/>
    </source>
</evidence>
<comment type="miscellaneous">
    <text evidence="9">During catalysis, the active site Cys acts as a nucleophile attacking the alpha-carbonyl group of tRNA-bound glutamate with the formation of a thioester intermediate between enzyme and glutamate, and the concomitant release of tRNA(Glu). The thioester intermediate is finally reduced by direct hydride transfer from NADPH, to form the product GSA.</text>
</comment>
<comment type="catalytic activity">
    <reaction evidence="7 9 10">
        <text>(S)-4-amino-5-oxopentanoate + tRNA(Glu) + NADP(+) = L-glutamyl-tRNA(Glu) + NADPH + H(+)</text>
        <dbReference type="Rhea" id="RHEA:12344"/>
        <dbReference type="Rhea" id="RHEA-COMP:9663"/>
        <dbReference type="Rhea" id="RHEA-COMP:9680"/>
        <dbReference type="ChEBI" id="CHEBI:15378"/>
        <dbReference type="ChEBI" id="CHEBI:57501"/>
        <dbReference type="ChEBI" id="CHEBI:57783"/>
        <dbReference type="ChEBI" id="CHEBI:58349"/>
        <dbReference type="ChEBI" id="CHEBI:78442"/>
        <dbReference type="ChEBI" id="CHEBI:78520"/>
        <dbReference type="EC" id="1.2.1.70"/>
    </reaction>
</comment>
<dbReference type="KEGG" id="ccot:CCAX7_13010"/>
<evidence type="ECO:0000313" key="11">
    <source>
        <dbReference type="EMBL" id="BDI29250.1"/>
    </source>
</evidence>
<gene>
    <name evidence="9 11" type="primary">hemA</name>
    <name evidence="11" type="ORF">CCAX7_13010</name>
</gene>
<dbReference type="Gene3D" id="3.30.460.30">
    <property type="entry name" value="Glutamyl-tRNA reductase, N-terminal domain"/>
    <property type="match status" value="1"/>
</dbReference>
<dbReference type="GO" id="GO:0019353">
    <property type="term" value="P:protoporphyrinogen IX biosynthetic process from glutamate"/>
    <property type="evidence" value="ECO:0007669"/>
    <property type="project" value="TreeGrafter"/>
</dbReference>
<reference evidence="11 12" key="1">
    <citation type="journal article" date="2019" name="Int. J. Syst. Evol. Microbiol.">
        <title>Capsulimonas corticalis gen. nov., sp. nov., an aerobic capsulated bacterium, of a novel bacterial order, Capsulimonadales ord. nov., of the class Armatimonadia of the phylum Armatimonadetes.</title>
        <authorList>
            <person name="Li J."/>
            <person name="Kudo C."/>
            <person name="Tonouchi A."/>
        </authorList>
    </citation>
    <scope>NUCLEOTIDE SEQUENCE [LARGE SCALE GENOMIC DNA]</scope>
    <source>
        <strain evidence="11 12">AX-7</strain>
    </source>
</reference>
<evidence type="ECO:0000256" key="5">
    <source>
        <dbReference type="ARBA" id="ARBA00023002"/>
    </source>
</evidence>
<dbReference type="CDD" id="cd05213">
    <property type="entry name" value="NAD_bind_Glutamyl_tRNA_reduct"/>
    <property type="match status" value="1"/>
</dbReference>
<dbReference type="InterPro" id="IPR036291">
    <property type="entry name" value="NAD(P)-bd_dom_sf"/>
</dbReference>
<comment type="domain">
    <text evidence="9">Possesses an unusual extended V-shaped dimeric structure with each monomer consisting of three distinct domains arranged along a curved 'spinal' alpha-helix. The N-terminal catalytic domain specifically recognizes the glutamate moiety of the substrate. The second domain is the NADPH-binding domain, and the third C-terminal domain is responsible for dimerization.</text>
</comment>
<dbReference type="InterPro" id="IPR036453">
    <property type="entry name" value="GluRdtase_dimer_dom_sf"/>
</dbReference>
<protein>
    <recommendedName>
        <fullName evidence="8 9">Glutamyl-tRNA reductase</fullName>
        <shortName evidence="9">GluTR</shortName>
        <ecNumber evidence="3 9">1.2.1.70</ecNumber>
    </recommendedName>
</protein>
<feature type="site" description="Important for activity" evidence="9">
    <location>
        <position position="100"/>
    </location>
</feature>
<dbReference type="SUPFAM" id="SSF69742">
    <property type="entry name" value="Glutamyl tRNA-reductase catalytic, N-terminal domain"/>
    <property type="match status" value="1"/>
</dbReference>
<dbReference type="EC" id="1.2.1.70" evidence="3 9"/>
<dbReference type="FunFam" id="3.40.50.720:FF:000031">
    <property type="entry name" value="Glutamyl-tRNA reductase"/>
    <property type="match status" value="1"/>
</dbReference>
<feature type="binding site" evidence="9">
    <location>
        <position position="110"/>
    </location>
    <ligand>
        <name>substrate</name>
    </ligand>
</feature>
<dbReference type="Pfam" id="PF05201">
    <property type="entry name" value="GlutR_N"/>
    <property type="match status" value="1"/>
</dbReference>
<dbReference type="RefSeq" id="WP_119324473.1">
    <property type="nucleotide sequence ID" value="NZ_AP025739.1"/>
</dbReference>
<evidence type="ECO:0000256" key="9">
    <source>
        <dbReference type="HAMAP-Rule" id="MF_00087"/>
    </source>
</evidence>
<dbReference type="Gene3D" id="3.40.50.720">
    <property type="entry name" value="NAD(P)-binding Rossmann-like Domain"/>
    <property type="match status" value="1"/>
</dbReference>
<comment type="function">
    <text evidence="9">Catalyzes the NADPH-dependent reduction of glutamyl-tRNA(Glu) to glutamate 1-semialdehyde (GSA).</text>
</comment>
<dbReference type="InterPro" id="IPR006151">
    <property type="entry name" value="Shikm_DH/Glu-tRNA_Rdtase"/>
</dbReference>
<dbReference type="Pfam" id="PF00745">
    <property type="entry name" value="GlutR_dimer"/>
    <property type="match status" value="1"/>
</dbReference>
<comment type="subunit">
    <text evidence="9">Homodimer.</text>
</comment>
<keyword evidence="12" id="KW-1185">Reference proteome</keyword>
<dbReference type="InterPro" id="IPR000343">
    <property type="entry name" value="4pyrrol_synth_GluRdtase"/>
</dbReference>
<dbReference type="AlphaFoldDB" id="A0A402D4V1"/>
<dbReference type="InterPro" id="IPR018214">
    <property type="entry name" value="GluRdtase_CS"/>
</dbReference>
<feature type="active site" description="Nucleophile" evidence="9">
    <location>
        <position position="50"/>
    </location>
</feature>
<dbReference type="SUPFAM" id="SSF69075">
    <property type="entry name" value="Glutamyl tRNA-reductase dimerization domain"/>
    <property type="match status" value="1"/>
</dbReference>
<name>A0A402D4V1_9BACT</name>
<feature type="binding site" evidence="9">
    <location>
        <begin position="191"/>
        <end position="196"/>
    </location>
    <ligand>
        <name>NADP(+)</name>
        <dbReference type="ChEBI" id="CHEBI:58349"/>
    </ligand>
</feature>
<feature type="binding site" evidence="9">
    <location>
        <begin position="115"/>
        <end position="117"/>
    </location>
    <ligand>
        <name>substrate</name>
    </ligand>
</feature>
<dbReference type="InterPro" id="IPR015895">
    <property type="entry name" value="4pyrrol_synth_GluRdtase_N"/>
</dbReference>
<evidence type="ECO:0000256" key="1">
    <source>
        <dbReference type="ARBA" id="ARBA00005059"/>
    </source>
</evidence>
<dbReference type="HAMAP" id="MF_00087">
    <property type="entry name" value="Glu_tRNA_reductase"/>
    <property type="match status" value="1"/>
</dbReference>
<evidence type="ECO:0000256" key="2">
    <source>
        <dbReference type="ARBA" id="ARBA00005916"/>
    </source>
</evidence>
<feature type="binding site" evidence="9">
    <location>
        <position position="121"/>
    </location>
    <ligand>
        <name>substrate</name>
    </ligand>
</feature>
<dbReference type="Proteomes" id="UP000287394">
    <property type="component" value="Chromosome"/>
</dbReference>
<dbReference type="NCBIfam" id="TIGR01035">
    <property type="entry name" value="hemA"/>
    <property type="match status" value="1"/>
</dbReference>
<proteinExistence type="inferred from homology"/>
<keyword evidence="4 9" id="KW-0521">NADP</keyword>
<accession>A0A402D4V1</accession>
<dbReference type="GO" id="GO:0008883">
    <property type="term" value="F:glutamyl-tRNA reductase activity"/>
    <property type="evidence" value="ECO:0007669"/>
    <property type="project" value="UniProtKB-UniRule"/>
</dbReference>
<dbReference type="OrthoDB" id="110209at2"/>
<dbReference type="SUPFAM" id="SSF51735">
    <property type="entry name" value="NAD(P)-binding Rossmann-fold domains"/>
    <property type="match status" value="1"/>
</dbReference>
<dbReference type="InterPro" id="IPR036343">
    <property type="entry name" value="GluRdtase_N_sf"/>
</dbReference>
<organism evidence="11 12">
    <name type="scientific">Capsulimonas corticalis</name>
    <dbReference type="NCBI Taxonomy" id="2219043"/>
    <lineage>
        <taxon>Bacteria</taxon>
        <taxon>Bacillati</taxon>
        <taxon>Armatimonadota</taxon>
        <taxon>Armatimonadia</taxon>
        <taxon>Capsulimonadales</taxon>
        <taxon>Capsulimonadaceae</taxon>
        <taxon>Capsulimonas</taxon>
    </lineage>
</organism>
<evidence type="ECO:0000256" key="7">
    <source>
        <dbReference type="ARBA" id="ARBA00047464"/>
    </source>
</evidence>
<evidence type="ECO:0000256" key="8">
    <source>
        <dbReference type="ARBA" id="ARBA00068659"/>
    </source>
</evidence>
<feature type="binding site" evidence="9">
    <location>
        <begin position="49"/>
        <end position="52"/>
    </location>
    <ligand>
        <name>substrate</name>
    </ligand>
</feature>
<dbReference type="FunFam" id="3.30.460.30:FF:000001">
    <property type="entry name" value="Glutamyl-tRNA reductase"/>
    <property type="match status" value="1"/>
</dbReference>
<evidence type="ECO:0000256" key="6">
    <source>
        <dbReference type="ARBA" id="ARBA00023244"/>
    </source>
</evidence>
<keyword evidence="6 9" id="KW-0627">Porphyrin biosynthesis</keyword>
<dbReference type="FunCoup" id="A0A402D4V1">
    <property type="interactions" value="379"/>
</dbReference>
<evidence type="ECO:0000313" key="12">
    <source>
        <dbReference type="Proteomes" id="UP000287394"/>
    </source>
</evidence>
<dbReference type="PANTHER" id="PTHR43013:SF1">
    <property type="entry name" value="GLUTAMYL-TRNA REDUCTASE"/>
    <property type="match status" value="1"/>
</dbReference>
<evidence type="ECO:0000256" key="10">
    <source>
        <dbReference type="RuleBase" id="RU000584"/>
    </source>
</evidence>
<dbReference type="InterPro" id="IPR015896">
    <property type="entry name" value="4pyrrol_synth_GluRdtase_dimer"/>
</dbReference>
<dbReference type="PANTHER" id="PTHR43013">
    <property type="entry name" value="GLUTAMYL-TRNA REDUCTASE"/>
    <property type="match status" value="1"/>
</dbReference>
<keyword evidence="5 9" id="KW-0560">Oxidoreductase</keyword>
<dbReference type="Pfam" id="PF01488">
    <property type="entry name" value="Shikimate_DH"/>
    <property type="match status" value="1"/>
</dbReference>
<evidence type="ECO:0000256" key="4">
    <source>
        <dbReference type="ARBA" id="ARBA00022857"/>
    </source>
</evidence>
<dbReference type="EMBL" id="AP025739">
    <property type="protein sequence ID" value="BDI29250.1"/>
    <property type="molecule type" value="Genomic_DNA"/>
</dbReference>
<dbReference type="PROSITE" id="PS00747">
    <property type="entry name" value="GLUTR"/>
    <property type="match status" value="1"/>
</dbReference>
<dbReference type="GO" id="GO:0050661">
    <property type="term" value="F:NADP binding"/>
    <property type="evidence" value="ECO:0007669"/>
    <property type="project" value="InterPro"/>
</dbReference>
<comment type="pathway">
    <text evidence="1 9 10">Porphyrin-containing compound metabolism; protoporphyrin-IX biosynthesis; 5-aminolevulinate from L-glutamyl-tRNA(Glu): step 1/2.</text>
</comment>
<comment type="similarity">
    <text evidence="2 9 10">Belongs to the glutamyl-tRNA reductase family.</text>
</comment>